<dbReference type="GO" id="GO:0008270">
    <property type="term" value="F:zinc ion binding"/>
    <property type="evidence" value="ECO:0007669"/>
    <property type="project" value="UniProtKB-UniRule"/>
</dbReference>
<proteinExistence type="inferred from homology"/>
<dbReference type="eggNOG" id="COG0319">
    <property type="taxonomic scope" value="Bacteria"/>
</dbReference>
<keyword evidence="4 7" id="KW-0255">Endonuclease</keyword>
<keyword evidence="5 7" id="KW-0378">Hydrolase</keyword>
<dbReference type="Pfam" id="PF02130">
    <property type="entry name" value="YbeY"/>
    <property type="match status" value="1"/>
</dbReference>
<keyword evidence="7" id="KW-0963">Cytoplasm</keyword>
<dbReference type="EMBL" id="ABXU01000031">
    <property type="protein sequence ID" value="EEB33747.1"/>
    <property type="molecule type" value="Genomic_DNA"/>
</dbReference>
<protein>
    <recommendedName>
        <fullName evidence="7">Endoribonuclease YbeY</fullName>
        <ecNumber evidence="7">3.1.-.-</ecNumber>
    </recommendedName>
</protein>
<keyword evidence="6 7" id="KW-0862">Zinc</keyword>
<accession>B6WTE1</accession>
<keyword evidence="3 7" id="KW-0479">Metal-binding</keyword>
<dbReference type="HOGENOM" id="CLU_106710_4_1_7"/>
<comment type="similarity">
    <text evidence="1 7">Belongs to the endoribonuclease YbeY family.</text>
</comment>
<dbReference type="SUPFAM" id="SSF55486">
    <property type="entry name" value="Metalloproteases ('zincins'), catalytic domain"/>
    <property type="match status" value="1"/>
</dbReference>
<dbReference type="AlphaFoldDB" id="B6WTE1"/>
<keyword evidence="2 7" id="KW-0540">Nuclease</keyword>
<organism evidence="8 9">
    <name type="scientific">Desulfovibrio piger ATCC 29098</name>
    <dbReference type="NCBI Taxonomy" id="411464"/>
    <lineage>
        <taxon>Bacteria</taxon>
        <taxon>Pseudomonadati</taxon>
        <taxon>Thermodesulfobacteriota</taxon>
        <taxon>Desulfovibrionia</taxon>
        <taxon>Desulfovibrionales</taxon>
        <taxon>Desulfovibrionaceae</taxon>
        <taxon>Desulfovibrio</taxon>
    </lineage>
</organism>
<keyword evidence="7" id="KW-0690">Ribosome biogenesis</keyword>
<evidence type="ECO:0000256" key="1">
    <source>
        <dbReference type="ARBA" id="ARBA00010875"/>
    </source>
</evidence>
<dbReference type="GO" id="GO:0004521">
    <property type="term" value="F:RNA endonuclease activity"/>
    <property type="evidence" value="ECO:0007669"/>
    <property type="project" value="UniProtKB-UniRule"/>
</dbReference>
<evidence type="ECO:0000313" key="8">
    <source>
        <dbReference type="EMBL" id="EEB33747.1"/>
    </source>
</evidence>
<dbReference type="EC" id="3.1.-.-" evidence="7"/>
<dbReference type="GO" id="GO:0006364">
    <property type="term" value="P:rRNA processing"/>
    <property type="evidence" value="ECO:0007669"/>
    <property type="project" value="UniProtKB-UniRule"/>
</dbReference>
<evidence type="ECO:0000256" key="7">
    <source>
        <dbReference type="HAMAP-Rule" id="MF_00009"/>
    </source>
</evidence>
<comment type="function">
    <text evidence="7">Single strand-specific metallo-endoribonuclease involved in late-stage 70S ribosome quality control and in maturation of the 3' terminus of the 16S rRNA.</text>
</comment>
<evidence type="ECO:0000256" key="6">
    <source>
        <dbReference type="ARBA" id="ARBA00022833"/>
    </source>
</evidence>
<dbReference type="STRING" id="901.DESPIGER_0653"/>
<comment type="caution">
    <text evidence="8">The sequence shown here is derived from an EMBL/GenBank/DDBJ whole genome shotgun (WGS) entry which is preliminary data.</text>
</comment>
<feature type="binding site" evidence="7">
    <location>
        <position position="116"/>
    </location>
    <ligand>
        <name>Zn(2+)</name>
        <dbReference type="ChEBI" id="CHEBI:29105"/>
        <note>catalytic</note>
    </ligand>
</feature>
<feature type="binding site" evidence="7">
    <location>
        <position position="122"/>
    </location>
    <ligand>
        <name>Zn(2+)</name>
        <dbReference type="ChEBI" id="CHEBI:29105"/>
        <note>catalytic</note>
    </ligand>
</feature>
<evidence type="ECO:0000256" key="2">
    <source>
        <dbReference type="ARBA" id="ARBA00022722"/>
    </source>
</evidence>
<evidence type="ECO:0000313" key="9">
    <source>
        <dbReference type="Proteomes" id="UP000003676"/>
    </source>
</evidence>
<dbReference type="GO" id="GO:0004222">
    <property type="term" value="F:metalloendopeptidase activity"/>
    <property type="evidence" value="ECO:0007669"/>
    <property type="project" value="InterPro"/>
</dbReference>
<reference evidence="8 9" key="1">
    <citation type="submission" date="2008-10" db="EMBL/GenBank/DDBJ databases">
        <title>Draft genome sequence of Desulvovibrio piger (ATCC 29098).</title>
        <authorList>
            <person name="Sudarsanam P."/>
            <person name="Ley R."/>
            <person name="Guruge J."/>
            <person name="Turnbaugh P.J."/>
            <person name="Mahowald M."/>
            <person name="Liep D."/>
            <person name="Gordon J."/>
        </authorList>
    </citation>
    <scope>NUCLEOTIDE SEQUENCE [LARGE SCALE GENOMIC DNA]</scope>
    <source>
        <strain evidence="8 9">ATCC 29098</strain>
    </source>
</reference>
<name>B6WTE1_9BACT</name>
<dbReference type="GeneID" id="83732257"/>
<evidence type="ECO:0000256" key="3">
    <source>
        <dbReference type="ARBA" id="ARBA00022723"/>
    </source>
</evidence>
<dbReference type="GO" id="GO:0005737">
    <property type="term" value="C:cytoplasm"/>
    <property type="evidence" value="ECO:0007669"/>
    <property type="project" value="UniProtKB-SubCell"/>
</dbReference>
<dbReference type="Gene3D" id="3.40.390.30">
    <property type="entry name" value="Metalloproteases ('zincins'), catalytic domain"/>
    <property type="match status" value="1"/>
</dbReference>
<comment type="cofactor">
    <cofactor evidence="7">
        <name>Zn(2+)</name>
        <dbReference type="ChEBI" id="CHEBI:29105"/>
    </cofactor>
    <text evidence="7">Binds 1 zinc ion.</text>
</comment>
<comment type="subcellular location">
    <subcellularLocation>
        <location evidence="7">Cytoplasm</location>
    </subcellularLocation>
</comment>
<reference evidence="8 9" key="2">
    <citation type="submission" date="2008-10" db="EMBL/GenBank/DDBJ databases">
        <authorList>
            <person name="Fulton L."/>
            <person name="Clifton S."/>
            <person name="Fulton B."/>
            <person name="Xu J."/>
            <person name="Minx P."/>
            <person name="Pepin K.H."/>
            <person name="Johnson M."/>
            <person name="Bhonagiri V."/>
            <person name="Nash W.E."/>
            <person name="Mardis E.R."/>
            <person name="Wilson R.K."/>
        </authorList>
    </citation>
    <scope>NUCLEOTIDE SEQUENCE [LARGE SCALE GENOMIC DNA]</scope>
    <source>
        <strain evidence="8 9">ATCC 29098</strain>
    </source>
</reference>
<dbReference type="OrthoDB" id="9807740at2"/>
<evidence type="ECO:0000256" key="5">
    <source>
        <dbReference type="ARBA" id="ARBA00022801"/>
    </source>
</evidence>
<dbReference type="NCBIfam" id="TIGR00043">
    <property type="entry name" value="rRNA maturation RNase YbeY"/>
    <property type="match status" value="1"/>
</dbReference>
<keyword evidence="7" id="KW-0698">rRNA processing</keyword>
<dbReference type="Proteomes" id="UP000003676">
    <property type="component" value="Unassembled WGS sequence"/>
</dbReference>
<dbReference type="HAMAP" id="MF_00009">
    <property type="entry name" value="Endoribonucl_YbeY"/>
    <property type="match status" value="1"/>
</dbReference>
<evidence type="ECO:0000256" key="4">
    <source>
        <dbReference type="ARBA" id="ARBA00022759"/>
    </source>
</evidence>
<sequence length="143" mass="15578">MMAVRVIDHYPAGAWLLPVPPRQIARILDALTSAAREAGCPLGPVETHLVDDACIARANQRYMGCTGPTNVLSFPGDESLPGVMLLSLDTLNRECLLYGQDPAEHLLRLLAHSVGHLAGYDHGEEMDALCDWCRSRAEATVWS</sequence>
<dbReference type="InterPro" id="IPR002036">
    <property type="entry name" value="YbeY"/>
</dbReference>
<dbReference type="RefSeq" id="WP_006005990.1">
    <property type="nucleotide sequence ID" value="NZ_DS996355.1"/>
</dbReference>
<dbReference type="InterPro" id="IPR023091">
    <property type="entry name" value="MetalPrtase_cat_dom_sf_prd"/>
</dbReference>
<feature type="binding site" evidence="7">
    <location>
        <position position="112"/>
    </location>
    <ligand>
        <name>Zn(2+)</name>
        <dbReference type="ChEBI" id="CHEBI:29105"/>
        <note>catalytic</note>
    </ligand>
</feature>
<gene>
    <name evidence="7 8" type="primary">ybeY</name>
    <name evidence="8" type="ORF">DESPIG_01347</name>
</gene>